<feature type="region of interest" description="Disordered" evidence="1">
    <location>
        <begin position="1"/>
        <end position="23"/>
    </location>
</feature>
<reference evidence="2 3" key="1">
    <citation type="submission" date="2024-01" db="EMBL/GenBank/DDBJ databases">
        <title>The genomes of 5 underutilized Papilionoideae crops provide insights into root nodulation and disease resistanc.</title>
        <authorList>
            <person name="Jiang F."/>
        </authorList>
    </citation>
    <scope>NUCLEOTIDE SEQUENCE [LARGE SCALE GENOMIC DNA]</scope>
    <source>
        <strain evidence="2">LVBAO_FW01</strain>
        <tissue evidence="2">Leaves</tissue>
    </source>
</reference>
<gene>
    <name evidence="2" type="ORF">VNO77_46284</name>
</gene>
<dbReference type="AlphaFoldDB" id="A0AAN9JIU0"/>
<dbReference type="Proteomes" id="UP001367508">
    <property type="component" value="Unassembled WGS sequence"/>
</dbReference>
<sequence>MEGVYSERSERRRGHPGLLKSRPTARSLSAFQILLSSSVKEGKEGGCESPGLRICRLVDSRNHLLRKKRPSGPDPKMNRKRGGRGSFIKGGKRGVGPPCAALERRDFQKVTLSNLFYLSLEVGRDKAQSHTLTSMMGTTSALRRSNEQEFSA</sequence>
<accession>A0AAN9JIU0</accession>
<feature type="region of interest" description="Disordered" evidence="1">
    <location>
        <begin position="63"/>
        <end position="99"/>
    </location>
</feature>
<evidence type="ECO:0000256" key="1">
    <source>
        <dbReference type="SAM" id="MobiDB-lite"/>
    </source>
</evidence>
<proteinExistence type="predicted"/>
<feature type="region of interest" description="Disordered" evidence="1">
    <location>
        <begin position="131"/>
        <end position="152"/>
    </location>
</feature>
<evidence type="ECO:0000313" key="3">
    <source>
        <dbReference type="Proteomes" id="UP001367508"/>
    </source>
</evidence>
<protein>
    <submittedName>
        <fullName evidence="2">Uncharacterized protein</fullName>
    </submittedName>
</protein>
<name>A0AAN9JIU0_CANGL</name>
<feature type="compositionally biased region" description="Basic and acidic residues" evidence="1">
    <location>
        <begin position="1"/>
        <end position="10"/>
    </location>
</feature>
<evidence type="ECO:0000313" key="2">
    <source>
        <dbReference type="EMBL" id="KAK7298961.1"/>
    </source>
</evidence>
<keyword evidence="3" id="KW-1185">Reference proteome</keyword>
<organism evidence="2 3">
    <name type="scientific">Canavalia gladiata</name>
    <name type="common">Sword bean</name>
    <name type="synonym">Dolichos gladiatus</name>
    <dbReference type="NCBI Taxonomy" id="3824"/>
    <lineage>
        <taxon>Eukaryota</taxon>
        <taxon>Viridiplantae</taxon>
        <taxon>Streptophyta</taxon>
        <taxon>Embryophyta</taxon>
        <taxon>Tracheophyta</taxon>
        <taxon>Spermatophyta</taxon>
        <taxon>Magnoliopsida</taxon>
        <taxon>eudicotyledons</taxon>
        <taxon>Gunneridae</taxon>
        <taxon>Pentapetalae</taxon>
        <taxon>rosids</taxon>
        <taxon>fabids</taxon>
        <taxon>Fabales</taxon>
        <taxon>Fabaceae</taxon>
        <taxon>Papilionoideae</taxon>
        <taxon>50 kb inversion clade</taxon>
        <taxon>NPAAA clade</taxon>
        <taxon>indigoferoid/millettioid clade</taxon>
        <taxon>Phaseoleae</taxon>
        <taxon>Canavalia</taxon>
    </lineage>
</organism>
<comment type="caution">
    <text evidence="2">The sequence shown here is derived from an EMBL/GenBank/DDBJ whole genome shotgun (WGS) entry which is preliminary data.</text>
</comment>
<dbReference type="EMBL" id="JAYMYQ010000023">
    <property type="protein sequence ID" value="KAK7298961.1"/>
    <property type="molecule type" value="Genomic_DNA"/>
</dbReference>